<gene>
    <name evidence="13" type="ORF">MOO45_07730</name>
</gene>
<dbReference type="Gene3D" id="3.20.20.70">
    <property type="entry name" value="Aldolase class I"/>
    <property type="match status" value="1"/>
</dbReference>
<keyword evidence="13" id="KW-0328">Glycosyltransferase</keyword>
<evidence type="ECO:0000313" key="14">
    <source>
        <dbReference type="Proteomes" id="UP000831495"/>
    </source>
</evidence>
<evidence type="ECO:0000256" key="7">
    <source>
        <dbReference type="ARBA" id="ARBA00022679"/>
    </source>
</evidence>
<evidence type="ECO:0000256" key="1">
    <source>
        <dbReference type="ARBA" id="ARBA00004952"/>
    </source>
</evidence>
<evidence type="ECO:0000259" key="11">
    <source>
        <dbReference type="Pfam" id="PF17767"/>
    </source>
</evidence>
<comment type="function">
    <text evidence="9">Catalyzes the first step in the biosynthesis of NAD from nicotinic acid, the ATP-dependent synthesis of beta-nicotinate D-ribonucleotide from nicotinate and 5-phospho-D-ribose 1-phosphate.</text>
</comment>
<dbReference type="NCBIfam" id="TIGR01513">
    <property type="entry name" value="NAPRTase_put"/>
    <property type="match status" value="1"/>
</dbReference>
<sequence>MKNLAMLTDLYEFTMANGYDAVAKDKQGIFDVFFRQIPDNGSFVINAGVQQVIETVQNLHFNDEDIKYLQSLQIFSADFLDYLKDFQFNCSITAIPEGTPVFPREPVMTVRGPLIQTQLLETFILNILNHQSLIATKARRITFAAEHKPVMEFGARRAQGPDSAVYGARAAVIGGCTSTSNILAAQMFDIPAAGTMAHAWVESFPDELTAFRKWAEIYPDNASFLIDTYDVLNSGVPNAITVFKELSQNGQTVKGGIRIDSGDITQLTKKTRQALDEAGLPQIKITVSNALDEEVIQSLLNEGAPIDNFGVGEKLITSASSPVLSGVYKLAAVVEDGQLIPKIKVSANRGKLTLPGIKKTYRLYYPQTHQAFADVIALEDEEITNRLTVVDSNPVSITKPIQLSDFEAVELSQPIFLNKQVQQLETDVFQIQQHCREQLTHLPKATLRIVNPDAYPVYITTKLAQLQTDLVNQNLKN</sequence>
<evidence type="ECO:0000256" key="8">
    <source>
        <dbReference type="ARBA" id="ARBA00048668"/>
    </source>
</evidence>
<dbReference type="Gene3D" id="3.20.140.10">
    <property type="entry name" value="nicotinate phosphoribosyltransferase"/>
    <property type="match status" value="1"/>
</dbReference>
<dbReference type="GO" id="GO:0016757">
    <property type="term" value="F:glycosyltransferase activity"/>
    <property type="evidence" value="ECO:0007669"/>
    <property type="project" value="UniProtKB-KW"/>
</dbReference>
<dbReference type="SUPFAM" id="SSF54675">
    <property type="entry name" value="Nicotinate/Quinolinate PRTase N-terminal domain-like"/>
    <property type="match status" value="1"/>
</dbReference>
<dbReference type="EMBL" id="CP093366">
    <property type="protein sequence ID" value="UQS82065.1"/>
    <property type="molecule type" value="Genomic_DNA"/>
</dbReference>
<dbReference type="InterPro" id="IPR041619">
    <property type="entry name" value="NAPRTase_C"/>
</dbReference>
<dbReference type="InterPro" id="IPR041525">
    <property type="entry name" value="N/Namide_PRibTrfase"/>
</dbReference>
<evidence type="ECO:0000259" key="10">
    <source>
        <dbReference type="Pfam" id="PF04095"/>
    </source>
</evidence>
<proteinExistence type="inferred from homology"/>
<evidence type="ECO:0000256" key="2">
    <source>
        <dbReference type="ARBA" id="ARBA00010897"/>
    </source>
</evidence>
<comment type="catalytic activity">
    <reaction evidence="8 9">
        <text>5-phospho-alpha-D-ribose 1-diphosphate + nicotinate + ATP + H2O = nicotinate beta-D-ribonucleotide + ADP + phosphate + diphosphate</text>
        <dbReference type="Rhea" id="RHEA:36163"/>
        <dbReference type="ChEBI" id="CHEBI:15377"/>
        <dbReference type="ChEBI" id="CHEBI:30616"/>
        <dbReference type="ChEBI" id="CHEBI:32544"/>
        <dbReference type="ChEBI" id="CHEBI:33019"/>
        <dbReference type="ChEBI" id="CHEBI:43474"/>
        <dbReference type="ChEBI" id="CHEBI:57502"/>
        <dbReference type="ChEBI" id="CHEBI:58017"/>
        <dbReference type="ChEBI" id="CHEBI:456216"/>
        <dbReference type="EC" id="6.3.4.21"/>
    </reaction>
</comment>
<reference evidence="13" key="1">
    <citation type="journal article" date="2022" name="Int. J. Syst. Evol. Microbiol.">
        <title>Apilactobacillus apisilvae sp. nov., Nicolia spurrieriana gen. nov. sp. nov., Bombilactobacillus folatiphilus sp. nov. and Bombilactobacillus thymidiniphilus sp. nov., four new lactic acid bacterial isolates from stingless bees Tetragonula carbonaria and Austroplebeia australis.</title>
        <authorList>
            <person name="Oliphant S.A."/>
            <person name="Watson-Haigh N.S."/>
            <person name="Sumby K.M."/>
            <person name="Gardner J."/>
            <person name="Groom S."/>
            <person name="Jiranek V."/>
        </authorList>
    </citation>
    <scope>NUCLEOTIDE SEQUENCE</scope>
    <source>
        <strain evidence="13">SG4_D2</strain>
    </source>
</reference>
<evidence type="ECO:0000313" key="13">
    <source>
        <dbReference type="EMBL" id="UQS82065.1"/>
    </source>
</evidence>
<feature type="domain" description="Nicotinate phosphoribosyltransferase N-terminal" evidence="11">
    <location>
        <begin position="6"/>
        <end position="129"/>
    </location>
</feature>
<dbReference type="SUPFAM" id="SSF51690">
    <property type="entry name" value="Nicotinate/Quinolinate PRTase C-terminal domain-like"/>
    <property type="match status" value="1"/>
</dbReference>
<evidence type="ECO:0000256" key="3">
    <source>
        <dbReference type="ARBA" id="ARBA00013236"/>
    </source>
</evidence>
<dbReference type="PANTHER" id="PTHR11098:SF1">
    <property type="entry name" value="NICOTINATE PHOSPHORIBOSYLTRANSFERASE"/>
    <property type="match status" value="1"/>
</dbReference>
<dbReference type="NCBIfam" id="NF009131">
    <property type="entry name" value="PRK12484.1"/>
    <property type="match status" value="1"/>
</dbReference>
<organism evidence="13 14">
    <name type="scientific">Bombilactobacillus folatiphilus</name>
    <dbReference type="NCBI Taxonomy" id="2923362"/>
    <lineage>
        <taxon>Bacteria</taxon>
        <taxon>Bacillati</taxon>
        <taxon>Bacillota</taxon>
        <taxon>Bacilli</taxon>
        <taxon>Lactobacillales</taxon>
        <taxon>Lactobacillaceae</taxon>
        <taxon>Bombilactobacillus</taxon>
    </lineage>
</organism>
<keyword evidence="14" id="KW-1185">Reference proteome</keyword>
<dbReference type="EC" id="6.3.4.21" evidence="3 9"/>
<keyword evidence="5 9" id="KW-0436">Ligase</keyword>
<feature type="domain" description="Nicotinate/nicotinamide phosphoribosyltransferase" evidence="10">
    <location>
        <begin position="150"/>
        <end position="340"/>
    </location>
</feature>
<dbReference type="PANTHER" id="PTHR11098">
    <property type="entry name" value="NICOTINATE PHOSPHORIBOSYLTRANSFERASE"/>
    <property type="match status" value="1"/>
</dbReference>
<dbReference type="Pfam" id="PF04095">
    <property type="entry name" value="NAPRTase"/>
    <property type="match status" value="1"/>
</dbReference>
<dbReference type="InterPro" id="IPR013785">
    <property type="entry name" value="Aldolase_TIM"/>
</dbReference>
<dbReference type="CDD" id="cd01570">
    <property type="entry name" value="NAPRTase_A"/>
    <property type="match status" value="1"/>
</dbReference>
<keyword evidence="7 9" id="KW-0808">Transferase</keyword>
<dbReference type="RefSeq" id="WP_249514335.1">
    <property type="nucleotide sequence ID" value="NZ_CP093366.1"/>
</dbReference>
<dbReference type="Pfam" id="PF17767">
    <property type="entry name" value="NAPRTase_N"/>
    <property type="match status" value="1"/>
</dbReference>
<protein>
    <recommendedName>
        <fullName evidence="3 9">Nicotinate phosphoribosyltransferase</fullName>
        <ecNumber evidence="3 9">6.3.4.21</ecNumber>
    </recommendedName>
</protein>
<name>A0ABY4P8X6_9LACO</name>
<dbReference type="NCBIfam" id="NF006695">
    <property type="entry name" value="PRK09243.1-2"/>
    <property type="match status" value="1"/>
</dbReference>
<evidence type="ECO:0000256" key="9">
    <source>
        <dbReference type="RuleBase" id="RU365100"/>
    </source>
</evidence>
<dbReference type="InterPro" id="IPR006405">
    <property type="entry name" value="Nic_PRibTrfase_pncB"/>
</dbReference>
<keyword evidence="6 9" id="KW-0662">Pyridine nucleotide biosynthesis</keyword>
<dbReference type="PIRSF" id="PIRSF000484">
    <property type="entry name" value="NAPRT"/>
    <property type="match status" value="1"/>
</dbReference>
<comment type="similarity">
    <text evidence="2 9">Belongs to the NAPRTase family.</text>
</comment>
<accession>A0ABY4P8X6</accession>
<comment type="pathway">
    <text evidence="1 9">Cofactor biosynthesis; NAD(+) biosynthesis; nicotinate D-ribonucleotide from nicotinate: step 1/1.</text>
</comment>
<dbReference type="InterPro" id="IPR040727">
    <property type="entry name" value="NAPRTase_N"/>
</dbReference>
<evidence type="ECO:0000256" key="6">
    <source>
        <dbReference type="ARBA" id="ARBA00022642"/>
    </source>
</evidence>
<evidence type="ECO:0000256" key="5">
    <source>
        <dbReference type="ARBA" id="ARBA00022598"/>
    </source>
</evidence>
<dbReference type="Pfam" id="PF17956">
    <property type="entry name" value="NAPRTase_C"/>
    <property type="match status" value="1"/>
</dbReference>
<comment type="PTM">
    <text evidence="9">Transiently phosphorylated on a His residue during the reaction cycle. Phosphorylation strongly increases the affinity for substrates and increases the rate of nicotinate D-ribonucleotide production. Dephosphorylation regenerates the low-affinity form of the enzyme, leading to product release.</text>
</comment>
<evidence type="ECO:0000256" key="4">
    <source>
        <dbReference type="ARBA" id="ARBA00022553"/>
    </source>
</evidence>
<dbReference type="GO" id="GO:0004516">
    <property type="term" value="F:nicotinate phosphoribosyltransferase activity"/>
    <property type="evidence" value="ECO:0007669"/>
    <property type="project" value="UniProtKB-EC"/>
</dbReference>
<dbReference type="InterPro" id="IPR007229">
    <property type="entry name" value="Nic_PRibTrfase-Fam"/>
</dbReference>
<dbReference type="Proteomes" id="UP000831495">
    <property type="component" value="Chromosome"/>
</dbReference>
<feature type="domain" description="Nicotinate phosphoribosyltransferase C-terminal" evidence="12">
    <location>
        <begin position="358"/>
        <end position="467"/>
    </location>
</feature>
<dbReference type="InterPro" id="IPR036068">
    <property type="entry name" value="Nicotinate_pribotase-like_C"/>
</dbReference>
<evidence type="ECO:0000259" key="12">
    <source>
        <dbReference type="Pfam" id="PF17956"/>
    </source>
</evidence>
<keyword evidence="4" id="KW-0597">Phosphoprotein</keyword>